<feature type="region of interest" description="Disordered" evidence="1">
    <location>
        <begin position="1"/>
        <end position="35"/>
    </location>
</feature>
<sequence length="110" mass="11842">MPATVTLDAPKREGVLSSRYPPGTVPTSTRSRLSDSPEAWYELLVNRISALSRASGDRGPTTPRTSWSIDVSPATPADVTRKYELDSRPAADRGARRKFLGRNGSDPGSA</sequence>
<reference evidence="2 3" key="1">
    <citation type="submission" date="2021-01" db="EMBL/GenBank/DDBJ databases">
        <title>Whole genome shotgun sequence of Verrucosispora lutea NBRC 106530.</title>
        <authorList>
            <person name="Komaki H."/>
            <person name="Tamura T."/>
        </authorList>
    </citation>
    <scope>NUCLEOTIDE SEQUENCE [LARGE SCALE GENOMIC DNA]</scope>
    <source>
        <strain evidence="2 3">NBRC 106530</strain>
    </source>
</reference>
<comment type="caution">
    <text evidence="2">The sequence shown here is derived from an EMBL/GenBank/DDBJ whole genome shotgun (WGS) entry which is preliminary data.</text>
</comment>
<accession>A0ABQ4IYV9</accession>
<protein>
    <submittedName>
        <fullName evidence="2">Uncharacterized protein</fullName>
    </submittedName>
</protein>
<evidence type="ECO:0000313" key="3">
    <source>
        <dbReference type="Proteomes" id="UP000643165"/>
    </source>
</evidence>
<organism evidence="2 3">
    <name type="scientific">Micromonospora lutea</name>
    <dbReference type="NCBI Taxonomy" id="419825"/>
    <lineage>
        <taxon>Bacteria</taxon>
        <taxon>Bacillati</taxon>
        <taxon>Actinomycetota</taxon>
        <taxon>Actinomycetes</taxon>
        <taxon>Micromonosporales</taxon>
        <taxon>Micromonosporaceae</taxon>
        <taxon>Micromonospora</taxon>
    </lineage>
</organism>
<keyword evidence="3" id="KW-1185">Reference proteome</keyword>
<gene>
    <name evidence="2" type="ORF">Vlu01_37190</name>
</gene>
<proteinExistence type="predicted"/>
<evidence type="ECO:0000256" key="1">
    <source>
        <dbReference type="SAM" id="MobiDB-lite"/>
    </source>
</evidence>
<name>A0ABQ4IYV9_9ACTN</name>
<dbReference type="Proteomes" id="UP000643165">
    <property type="component" value="Unassembled WGS sequence"/>
</dbReference>
<dbReference type="EMBL" id="BOPB01000021">
    <property type="protein sequence ID" value="GIJ23095.1"/>
    <property type="molecule type" value="Genomic_DNA"/>
</dbReference>
<feature type="region of interest" description="Disordered" evidence="1">
    <location>
        <begin position="51"/>
        <end position="110"/>
    </location>
</feature>
<evidence type="ECO:0000313" key="2">
    <source>
        <dbReference type="EMBL" id="GIJ23095.1"/>
    </source>
</evidence>
<feature type="compositionally biased region" description="Basic and acidic residues" evidence="1">
    <location>
        <begin position="79"/>
        <end position="94"/>
    </location>
</feature>